<evidence type="ECO:0000313" key="3">
    <source>
        <dbReference type="Proteomes" id="UP000478052"/>
    </source>
</evidence>
<dbReference type="PANTHER" id="PTHR47163">
    <property type="entry name" value="DDE_TNP_IS1595 DOMAIN-CONTAINING PROTEIN"/>
    <property type="match status" value="1"/>
</dbReference>
<comment type="caution">
    <text evidence="2">The sequence shown here is derived from an EMBL/GenBank/DDBJ whole genome shotgun (WGS) entry which is preliminary data.</text>
</comment>
<dbReference type="EMBL" id="VUJU01005890">
    <property type="protein sequence ID" value="KAF0750000.1"/>
    <property type="molecule type" value="Genomic_DNA"/>
</dbReference>
<protein>
    <submittedName>
        <fullName evidence="2">DDE Tnp IS1595 domain-containing protein</fullName>
    </submittedName>
</protein>
<feature type="non-terminal residue" evidence="2">
    <location>
        <position position="218"/>
    </location>
</feature>
<keyword evidence="3" id="KW-1185">Reference proteome</keyword>
<dbReference type="Pfam" id="PF12762">
    <property type="entry name" value="DDE_Tnp_IS1595"/>
    <property type="match status" value="1"/>
</dbReference>
<feature type="domain" description="ISXO2-like transposase" evidence="1">
    <location>
        <begin position="84"/>
        <end position="206"/>
    </location>
</feature>
<dbReference type="PANTHER" id="PTHR47163:SF2">
    <property type="entry name" value="SI:DKEY-17M8.2"/>
    <property type="match status" value="1"/>
</dbReference>
<accession>A0A6G0Y6K6</accession>
<dbReference type="InterPro" id="IPR024445">
    <property type="entry name" value="Tnp_ISXO2-like"/>
</dbReference>
<sequence length="218" mass="25867">MDLWNLPTTEKDAVAFFQEKGILPHQRICSNGHKAKLYFGKQVFWKCNVKSCQQKVNMRVANWYVNSRISFLQALRFIERENKKIGGKGKIVEIDKSLFTNVKIIVEEYFPSNGFLVEYAMSKIDQHIEKGTIIYSDFWRAYNVIQDNGYEHFTENHSYNFVDPSTHAHTQGIERLWGSAKWRNKRHRGTARHHLESYLAEFMRRNTYHNEDKFKVLL</sequence>
<evidence type="ECO:0000259" key="1">
    <source>
        <dbReference type="SMART" id="SM01126"/>
    </source>
</evidence>
<dbReference type="AlphaFoldDB" id="A0A6G0Y6K6"/>
<gene>
    <name evidence="2" type="ORF">FWK35_00022301</name>
</gene>
<organism evidence="2 3">
    <name type="scientific">Aphis craccivora</name>
    <name type="common">Cowpea aphid</name>
    <dbReference type="NCBI Taxonomy" id="307492"/>
    <lineage>
        <taxon>Eukaryota</taxon>
        <taxon>Metazoa</taxon>
        <taxon>Ecdysozoa</taxon>
        <taxon>Arthropoda</taxon>
        <taxon>Hexapoda</taxon>
        <taxon>Insecta</taxon>
        <taxon>Pterygota</taxon>
        <taxon>Neoptera</taxon>
        <taxon>Paraneoptera</taxon>
        <taxon>Hemiptera</taxon>
        <taxon>Sternorrhyncha</taxon>
        <taxon>Aphidomorpha</taxon>
        <taxon>Aphidoidea</taxon>
        <taxon>Aphididae</taxon>
        <taxon>Aphidini</taxon>
        <taxon>Aphis</taxon>
        <taxon>Aphis</taxon>
    </lineage>
</organism>
<dbReference type="InterPro" id="IPR053164">
    <property type="entry name" value="IS1016-like_transposase"/>
</dbReference>
<proteinExistence type="predicted"/>
<dbReference type="SMART" id="SM01126">
    <property type="entry name" value="DDE_Tnp_IS1595"/>
    <property type="match status" value="1"/>
</dbReference>
<reference evidence="2 3" key="1">
    <citation type="submission" date="2019-08" db="EMBL/GenBank/DDBJ databases">
        <title>Whole genome of Aphis craccivora.</title>
        <authorList>
            <person name="Voronova N.V."/>
            <person name="Shulinski R.S."/>
            <person name="Bandarenka Y.V."/>
            <person name="Zhorov D.G."/>
            <person name="Warner D."/>
        </authorList>
    </citation>
    <scope>NUCLEOTIDE SEQUENCE [LARGE SCALE GENOMIC DNA]</scope>
    <source>
        <strain evidence="2">180601</strain>
        <tissue evidence="2">Whole Body</tissue>
    </source>
</reference>
<evidence type="ECO:0000313" key="2">
    <source>
        <dbReference type="EMBL" id="KAF0750000.1"/>
    </source>
</evidence>
<dbReference type="OrthoDB" id="6579350at2759"/>
<dbReference type="Proteomes" id="UP000478052">
    <property type="component" value="Unassembled WGS sequence"/>
</dbReference>
<name>A0A6G0Y6K6_APHCR</name>